<evidence type="ECO:0000256" key="1">
    <source>
        <dbReference type="SAM" id="Coils"/>
    </source>
</evidence>
<feature type="compositionally biased region" description="Basic and acidic residues" evidence="2">
    <location>
        <begin position="39"/>
        <end position="57"/>
    </location>
</feature>
<feature type="coiled-coil region" evidence="1">
    <location>
        <begin position="408"/>
        <end position="491"/>
    </location>
</feature>
<feature type="compositionally biased region" description="Pro residues" evidence="2">
    <location>
        <begin position="189"/>
        <end position="198"/>
    </location>
</feature>
<feature type="compositionally biased region" description="Low complexity" evidence="2">
    <location>
        <begin position="882"/>
        <end position="898"/>
    </location>
</feature>
<evidence type="ECO:0000313" key="3">
    <source>
        <dbReference type="EMBL" id="KAF7430479.1"/>
    </source>
</evidence>
<feature type="region of interest" description="Disordered" evidence="2">
    <location>
        <begin position="33"/>
        <end position="250"/>
    </location>
</feature>
<accession>A0A8H6ZTC1</accession>
<dbReference type="RefSeq" id="XP_036631757.1">
    <property type="nucleotide sequence ID" value="XM_036775738.1"/>
</dbReference>
<feature type="compositionally biased region" description="Polar residues" evidence="2">
    <location>
        <begin position="1196"/>
        <end position="1205"/>
    </location>
</feature>
<feature type="compositionally biased region" description="Basic and acidic residues" evidence="2">
    <location>
        <begin position="169"/>
        <end position="188"/>
    </location>
</feature>
<feature type="compositionally biased region" description="Low complexity" evidence="2">
    <location>
        <begin position="855"/>
        <end position="866"/>
    </location>
</feature>
<feature type="compositionally biased region" description="Polar residues" evidence="2">
    <location>
        <begin position="1173"/>
        <end position="1185"/>
    </location>
</feature>
<feature type="compositionally biased region" description="Polar residues" evidence="2">
    <location>
        <begin position="817"/>
        <end position="826"/>
    </location>
</feature>
<keyword evidence="1" id="KW-0175">Coiled coil</keyword>
<feature type="region of interest" description="Disordered" evidence="2">
    <location>
        <begin position="805"/>
        <end position="968"/>
    </location>
</feature>
<name>A0A8H6ZTC1_PLEOS</name>
<feature type="compositionally biased region" description="Polar residues" evidence="2">
    <location>
        <begin position="725"/>
        <end position="751"/>
    </location>
</feature>
<feature type="compositionally biased region" description="Polar residues" evidence="2">
    <location>
        <begin position="219"/>
        <end position="228"/>
    </location>
</feature>
<gene>
    <name evidence="3" type="ORF">PC9H_006187</name>
</gene>
<feature type="region of interest" description="Disordered" evidence="2">
    <location>
        <begin position="1171"/>
        <end position="1219"/>
    </location>
</feature>
<dbReference type="Proteomes" id="UP000623687">
    <property type="component" value="Unassembled WGS sequence"/>
</dbReference>
<feature type="region of interest" description="Disordered" evidence="2">
    <location>
        <begin position="1032"/>
        <end position="1152"/>
    </location>
</feature>
<keyword evidence="4" id="KW-1185">Reference proteome</keyword>
<feature type="compositionally biased region" description="Polar residues" evidence="2">
    <location>
        <begin position="1060"/>
        <end position="1080"/>
    </location>
</feature>
<comment type="caution">
    <text evidence="3">The sequence shown here is derived from an EMBL/GenBank/DDBJ whole genome shotgun (WGS) entry which is preliminary data.</text>
</comment>
<dbReference type="EMBL" id="JACETU010000004">
    <property type="protein sequence ID" value="KAF7430479.1"/>
    <property type="molecule type" value="Genomic_DNA"/>
</dbReference>
<protein>
    <submittedName>
        <fullName evidence="3">Uncharacterized protein</fullName>
    </submittedName>
</protein>
<evidence type="ECO:0000313" key="4">
    <source>
        <dbReference type="Proteomes" id="UP000623687"/>
    </source>
</evidence>
<proteinExistence type="predicted"/>
<organism evidence="3 4">
    <name type="scientific">Pleurotus ostreatus</name>
    <name type="common">Oyster mushroom</name>
    <name type="synonym">White-rot fungus</name>
    <dbReference type="NCBI Taxonomy" id="5322"/>
    <lineage>
        <taxon>Eukaryota</taxon>
        <taxon>Fungi</taxon>
        <taxon>Dikarya</taxon>
        <taxon>Basidiomycota</taxon>
        <taxon>Agaricomycotina</taxon>
        <taxon>Agaricomycetes</taxon>
        <taxon>Agaricomycetidae</taxon>
        <taxon>Agaricales</taxon>
        <taxon>Pleurotineae</taxon>
        <taxon>Pleurotaceae</taxon>
        <taxon>Pleurotus</taxon>
    </lineage>
</organism>
<evidence type="ECO:0000256" key="2">
    <source>
        <dbReference type="SAM" id="MobiDB-lite"/>
    </source>
</evidence>
<dbReference type="VEuPathDB" id="FungiDB:PC9H_006187"/>
<feature type="compositionally biased region" description="Polar residues" evidence="2">
    <location>
        <begin position="921"/>
        <end position="931"/>
    </location>
</feature>
<reference evidence="3" key="1">
    <citation type="submission" date="2019-07" db="EMBL/GenBank/DDBJ databases">
        <authorList>
            <person name="Palmer J.M."/>
        </authorList>
    </citation>
    <scope>NUCLEOTIDE SEQUENCE</scope>
    <source>
        <strain evidence="3">PC9</strain>
    </source>
</reference>
<dbReference type="GeneID" id="59376005"/>
<feature type="compositionally biased region" description="Low complexity" evidence="2">
    <location>
        <begin position="752"/>
        <end position="764"/>
    </location>
</feature>
<sequence length="1433" mass="155822">MDTLICAGLAAASATLLPGRDALFPSFKAAVHAKPGVEPNERQSPKLDRQDSSKSEDQLPPLPADGPESSEHSPPPFDSFNANEKSPPLVNSELTPPAELPPLPDGLELDQPSPRPVDSSGPDDKPPPAELPLLPDGFEPDQPSPPPVDGSGSDDKSPTAELAPPPDGFKPDQPSHRPADSSGSDDKPPPPGKLPPLPDSFESDEESPSVVDSEFTPASDDSSTSQATLIPRGKCNIPSISASPERTPDDMKALDVPLDAVEADTFTEAGPVSPSPNLIQIPLDTYTHLLDQMTRFFSHLHVSPPPALPAAVAPDIQQGCCPQGPDVLRVVESFEASSKAETLEHSTHSFLLQEELHGAKHIIANLAETSERCANSNVTSIITWQQAMEIDIATLKQETSSLHDRRTAIVLEDRLDEVSNLRQRLETQVNTPLASINKFQVKERSFALEKQELEGQIAQLNQAQKQAAQQNEQMTRELEYLRRDYETEVQKLGIRNTDIHAEAMHRVELLATENKAIRAQNSEIASIAVNQASKSNIGALQCEGARLQEERSWVGDKVSELISKCAAYEVENAHLHTQVSESISKYAAYEMEIGRIRTEVSDSSSKCAAYEVQNARLHTQACAQDHRGHLPSKVSHAPVAAQTEGIFIVTREAGTQAGGSSDAPPRVTPTTLDQVVQTDEILVISSEAEVQAGGSSDAPHRVPSTDHGVQTDEIVSSEAKARAGGSNNTHQVQSPEGVQAEVTQSETETYGDQSSDSSIQSPPSVDASHDEEAPSQEIHVVSGEQEYGSDDAAPQLLSTSSELPIFEAHGPPHDSDGAQNGDHTPSSSPPQTPAFKAFNFTPLTPSPHDRSLIGPLSPMSPLTSSPDGSPVRRNVRVKQLASTSTSSRRTQSGTRSISNDQNSGQLPKASTIMSPRRTRSSMRLTSNNRICNQLAPGGSLTSKRKATSNSSAAPKKRRRTGFAASGLQRRLATPEELLCDDFKNTFISDLMEEGDTEMPGSYPATPFASSHNQKAVNNPDPTIDRFAEATTTTQQQEAGHLHLPPATMSPTVVKPEVANGSASGHHTLSNIRDSQSQTAPRVSFARTQPRAPYDQAAQSTTYHVPPGQWMPPNATHDQPEMVDTPGSPPDLHQYRTPIKFHAHSPPPPEREYITILPQNDSISGHGLSEQRIYHSQTPRRSTPQAESLIESDLHQRSTSTKSYAHSSRPEREYITIPPPIDSISGHGLLGQRIYLPQVASGISPQTPRGSIPQAGSLVETDHRRIPQIEAVINPSAPLNATSHPARAPPPSSYFIDKDMKVFYTEQGTDKLLGRLKLYNADSKSTSDRKPRYIDCVRLGEGLLDFPLVPESWLLLPGDMFLLHSDDKNMMAERMWLQDKHETWQDITHQWNLRNGINNMLVPHPNEKDAYLTWGRGDRPNWVKGETMKNKAKT</sequence>
<feature type="region of interest" description="Disordered" evidence="2">
    <location>
        <begin position="688"/>
        <end position="775"/>
    </location>
</feature>